<comment type="subcellular location">
    <subcellularLocation>
        <location evidence="2">Cell membrane</location>
        <topology evidence="2">Lipid-anchor</topology>
    </subcellularLocation>
</comment>
<comment type="similarity">
    <text evidence="1 2">Belongs to the outer membrane factor (OMF) (TC 1.B.17) family.</text>
</comment>
<dbReference type="Gene3D" id="1.20.1600.10">
    <property type="entry name" value="Outer membrane efflux proteins (OEP)"/>
    <property type="match status" value="1"/>
</dbReference>
<dbReference type="PROSITE" id="PS51257">
    <property type="entry name" value="PROKAR_LIPOPROTEIN"/>
    <property type="match status" value="1"/>
</dbReference>
<protein>
    <submittedName>
        <fullName evidence="3">Efflux transporter outer membrane subunit</fullName>
    </submittedName>
</protein>
<organism evidence="3 4">
    <name type="scientific">Polaromonas jejuensis</name>
    <dbReference type="NCBI Taxonomy" id="457502"/>
    <lineage>
        <taxon>Bacteria</taxon>
        <taxon>Pseudomonadati</taxon>
        <taxon>Pseudomonadota</taxon>
        <taxon>Betaproteobacteria</taxon>
        <taxon>Burkholderiales</taxon>
        <taxon>Comamonadaceae</taxon>
        <taxon>Polaromonas</taxon>
    </lineage>
</organism>
<keyword evidence="2" id="KW-1134">Transmembrane beta strand</keyword>
<name>A0ABW0Q5V1_9BURK</name>
<gene>
    <name evidence="3" type="ORF">ACFPP7_02490</name>
</gene>
<comment type="caution">
    <text evidence="3">The sequence shown here is derived from an EMBL/GenBank/DDBJ whole genome shotgun (WGS) entry which is preliminary data.</text>
</comment>
<dbReference type="RefSeq" id="WP_068834894.1">
    <property type="nucleotide sequence ID" value="NZ_JBHSMX010000004.1"/>
</dbReference>
<dbReference type="Proteomes" id="UP001596084">
    <property type="component" value="Unassembled WGS sequence"/>
</dbReference>
<keyword evidence="2" id="KW-0472">Membrane</keyword>
<dbReference type="InterPro" id="IPR010131">
    <property type="entry name" value="MdtP/NodT-like"/>
</dbReference>
<accession>A0ABW0Q5V1</accession>
<dbReference type="NCBIfam" id="TIGR01845">
    <property type="entry name" value="outer_NodT"/>
    <property type="match status" value="1"/>
</dbReference>
<sequence length="509" mass="54135">MKRSERQPQPSRRLNLWLRLWPLGALWLAGCAVEAPFAPVAVAIPPAWQAPLPAAGTTAALPHRGSLASLAQWWQQQNDPLLVELIMAAEAASPSIVSALSNIEQARASRVASGAAMLPTLDAVGSVTRSRPPPVSRTISPITTTREAGLQSSWEIDLFGQYAASRDADQQRLEGSQALWHAARVSVAAEVANQYYSLRACEKLLAVARADAASREETSRLAELSTQAGFQAPATAALARASAAEGRGNAIQQRTLCDLDVKALVALTAMAETDLRQKLAQAPADLAQESPAPVVSVPAEVLAQRPDIFNAAREVDAAHLEVGSARAERYPRLNLSGSIATAESKTGHFSQRFDTWSVGPLQLTIPLFDGGASEANVEAAKARYENAAAQYRGSVRQAVREVEEALVNLQSTAERNQDAMVAAEGYLASFTATQARYASGLISLVELEDVRRTLLAAQSAVVNLQRERRSAWVALYRALGGGWTAASPPPPPMTSDVSAPITPALLTAP</sequence>
<keyword evidence="4" id="KW-1185">Reference proteome</keyword>
<reference evidence="4" key="1">
    <citation type="journal article" date="2019" name="Int. J. Syst. Evol. Microbiol.">
        <title>The Global Catalogue of Microorganisms (GCM) 10K type strain sequencing project: providing services to taxonomists for standard genome sequencing and annotation.</title>
        <authorList>
            <consortium name="The Broad Institute Genomics Platform"/>
            <consortium name="The Broad Institute Genome Sequencing Center for Infectious Disease"/>
            <person name="Wu L."/>
            <person name="Ma J."/>
        </authorList>
    </citation>
    <scope>NUCLEOTIDE SEQUENCE [LARGE SCALE GENOMIC DNA]</scope>
    <source>
        <strain evidence="4">CGMCC 4.7277</strain>
    </source>
</reference>
<dbReference type="InterPro" id="IPR003423">
    <property type="entry name" value="OMP_efflux"/>
</dbReference>
<keyword evidence="2" id="KW-0812">Transmembrane</keyword>
<proteinExistence type="inferred from homology"/>
<evidence type="ECO:0000313" key="4">
    <source>
        <dbReference type="Proteomes" id="UP001596084"/>
    </source>
</evidence>
<dbReference type="Gene3D" id="2.20.200.10">
    <property type="entry name" value="Outer membrane efflux proteins (OEP)"/>
    <property type="match status" value="1"/>
</dbReference>
<dbReference type="PANTHER" id="PTHR30203:SF29">
    <property type="entry name" value="PROTEIN CYAE"/>
    <property type="match status" value="1"/>
</dbReference>
<keyword evidence="2" id="KW-0449">Lipoprotein</keyword>
<evidence type="ECO:0000313" key="3">
    <source>
        <dbReference type="EMBL" id="MFC5519788.1"/>
    </source>
</evidence>
<evidence type="ECO:0000256" key="1">
    <source>
        <dbReference type="ARBA" id="ARBA00007613"/>
    </source>
</evidence>
<evidence type="ECO:0000256" key="2">
    <source>
        <dbReference type="RuleBase" id="RU362097"/>
    </source>
</evidence>
<keyword evidence="2" id="KW-0564">Palmitate</keyword>
<dbReference type="SUPFAM" id="SSF56954">
    <property type="entry name" value="Outer membrane efflux proteins (OEP)"/>
    <property type="match status" value="1"/>
</dbReference>
<dbReference type="EMBL" id="JBHSMX010000004">
    <property type="protein sequence ID" value="MFC5519788.1"/>
    <property type="molecule type" value="Genomic_DNA"/>
</dbReference>
<dbReference type="PANTHER" id="PTHR30203">
    <property type="entry name" value="OUTER MEMBRANE CATION EFFLUX PROTEIN"/>
    <property type="match status" value="1"/>
</dbReference>
<dbReference type="Pfam" id="PF02321">
    <property type="entry name" value="OEP"/>
    <property type="match status" value="2"/>
</dbReference>